<evidence type="ECO:0000259" key="11">
    <source>
        <dbReference type="PROSITE" id="PS51278"/>
    </source>
</evidence>
<dbReference type="SUPFAM" id="SSF56235">
    <property type="entry name" value="N-terminal nucleophile aminohydrolases (Ntn hydrolases)"/>
    <property type="match status" value="1"/>
</dbReference>
<dbReference type="PROSITE" id="PS51278">
    <property type="entry name" value="GATASE_TYPE_2"/>
    <property type="match status" value="1"/>
</dbReference>
<evidence type="ECO:0000256" key="6">
    <source>
        <dbReference type="ARBA" id="ARBA00022755"/>
    </source>
</evidence>
<dbReference type="SUPFAM" id="SSF53271">
    <property type="entry name" value="PRTase-like"/>
    <property type="match status" value="1"/>
</dbReference>
<dbReference type="InterPro" id="IPR029057">
    <property type="entry name" value="PRTase-like"/>
</dbReference>
<dbReference type="PIRSF" id="PIRSF000485">
    <property type="entry name" value="Amd_phspho_trans"/>
    <property type="match status" value="1"/>
</dbReference>
<keyword evidence="6 8" id="KW-0658">Purine biosynthesis</keyword>
<feature type="binding site" evidence="10">
    <location>
        <position position="372"/>
    </location>
    <ligand>
        <name>Mg(2+)</name>
        <dbReference type="ChEBI" id="CHEBI:18420"/>
    </ligand>
</feature>
<dbReference type="GO" id="GO:0004044">
    <property type="term" value="F:amidophosphoribosyltransferase activity"/>
    <property type="evidence" value="ECO:0007669"/>
    <property type="project" value="UniProtKB-EC"/>
</dbReference>
<dbReference type="PANTHER" id="PTHR11907">
    <property type="entry name" value="AMIDOPHOSPHORIBOSYLTRANSFERASE"/>
    <property type="match status" value="1"/>
</dbReference>
<evidence type="ECO:0000256" key="10">
    <source>
        <dbReference type="PIRSR" id="PIRSR000485-2"/>
    </source>
</evidence>
<evidence type="ECO:0000256" key="4">
    <source>
        <dbReference type="ARBA" id="ARBA00022676"/>
    </source>
</evidence>
<evidence type="ECO:0000313" key="13">
    <source>
        <dbReference type="Proteomes" id="UP000193240"/>
    </source>
</evidence>
<keyword evidence="10" id="KW-0479">Metal-binding</keyword>
<keyword evidence="7" id="KW-0315">Glutamine amidotransferase</keyword>
<keyword evidence="5 8" id="KW-0808">Transferase</keyword>
<keyword evidence="10" id="KW-0460">Magnesium</keyword>
<dbReference type="UniPathway" id="UPA00074">
    <property type="reaction ID" value="UER00124"/>
</dbReference>
<organism evidence="12 13">
    <name type="scientific">Epicoccum nigrum</name>
    <name type="common">Soil fungus</name>
    <name type="synonym">Epicoccum purpurascens</name>
    <dbReference type="NCBI Taxonomy" id="105696"/>
    <lineage>
        <taxon>Eukaryota</taxon>
        <taxon>Fungi</taxon>
        <taxon>Dikarya</taxon>
        <taxon>Ascomycota</taxon>
        <taxon>Pezizomycotina</taxon>
        <taxon>Dothideomycetes</taxon>
        <taxon>Pleosporomycetidae</taxon>
        <taxon>Pleosporales</taxon>
        <taxon>Pleosporineae</taxon>
        <taxon>Didymellaceae</taxon>
        <taxon>Epicoccum</taxon>
    </lineage>
</organism>
<evidence type="ECO:0000256" key="8">
    <source>
        <dbReference type="PIRNR" id="PIRNR000485"/>
    </source>
</evidence>
<comment type="cofactor">
    <cofactor evidence="10">
        <name>Mg(2+)</name>
        <dbReference type="ChEBI" id="CHEBI:18420"/>
    </cofactor>
    <text evidence="10">Binds 1 Mg(2+) ion per subunit.</text>
</comment>
<keyword evidence="4 8" id="KW-0328">Glycosyltransferase</keyword>
<protein>
    <recommendedName>
        <fullName evidence="3 8">Amidophosphoribosyltransferase</fullName>
        <shortName evidence="8">ATase</shortName>
        <ecNumber evidence="3 8">2.4.2.14</ecNumber>
    </recommendedName>
    <alternativeName>
        <fullName evidence="8">Glutamine phosphoribosylpyrophosphate amidotransferase</fullName>
    </alternativeName>
</protein>
<dbReference type="EC" id="2.4.2.14" evidence="3 8"/>
<reference evidence="12 13" key="1">
    <citation type="journal article" date="2017" name="Genome Announc.">
        <title>Genome sequence of the saprophytic ascomycete Epicoccum nigrum ICMP 19927 strain isolated from New Zealand.</title>
        <authorList>
            <person name="Fokin M."/>
            <person name="Fleetwood D."/>
            <person name="Weir B.S."/>
            <person name="Villas-Boas S.G."/>
        </authorList>
    </citation>
    <scope>NUCLEOTIDE SEQUENCE [LARGE SCALE GENOMIC DNA]</scope>
    <source>
        <strain evidence="12 13">ICMP 19927</strain>
    </source>
</reference>
<dbReference type="GO" id="GO:0009113">
    <property type="term" value="P:purine nucleobase biosynthetic process"/>
    <property type="evidence" value="ECO:0007669"/>
    <property type="project" value="InterPro"/>
</dbReference>
<gene>
    <name evidence="12" type="ORF">B5807_04027</name>
</gene>
<dbReference type="CDD" id="cd06223">
    <property type="entry name" value="PRTases_typeI"/>
    <property type="match status" value="1"/>
</dbReference>
<accession>A0A1Y2M8C6</accession>
<evidence type="ECO:0000256" key="3">
    <source>
        <dbReference type="ARBA" id="ARBA00011941"/>
    </source>
</evidence>
<dbReference type="InterPro" id="IPR029055">
    <property type="entry name" value="Ntn_hydrolases_N"/>
</dbReference>
<dbReference type="STRING" id="105696.A0A1Y2M8C6"/>
<dbReference type="InterPro" id="IPR000836">
    <property type="entry name" value="PRTase_dom"/>
</dbReference>
<dbReference type="AlphaFoldDB" id="A0A1Y2M8C6"/>
<evidence type="ECO:0000256" key="5">
    <source>
        <dbReference type="ARBA" id="ARBA00022679"/>
    </source>
</evidence>
<evidence type="ECO:0000256" key="7">
    <source>
        <dbReference type="ARBA" id="ARBA00022962"/>
    </source>
</evidence>
<name>A0A1Y2M8C6_EPING</name>
<dbReference type="InterPro" id="IPR026869">
    <property type="entry name" value="EgtC-like"/>
</dbReference>
<dbReference type="EMBL" id="KZ107840">
    <property type="protein sequence ID" value="OSS51458.1"/>
    <property type="molecule type" value="Genomic_DNA"/>
</dbReference>
<feature type="domain" description="Glutamine amidotransferase type-2" evidence="11">
    <location>
        <begin position="2"/>
        <end position="235"/>
    </location>
</feature>
<dbReference type="InParanoid" id="A0A1Y2M8C6"/>
<evidence type="ECO:0000256" key="2">
    <source>
        <dbReference type="ARBA" id="ARBA00010138"/>
    </source>
</evidence>
<comment type="catalytic activity">
    <reaction evidence="8">
        <text>5-phospho-beta-D-ribosylamine + L-glutamate + diphosphate = 5-phospho-alpha-D-ribose 1-diphosphate + L-glutamine + H2O</text>
        <dbReference type="Rhea" id="RHEA:14905"/>
        <dbReference type="ChEBI" id="CHEBI:15377"/>
        <dbReference type="ChEBI" id="CHEBI:29985"/>
        <dbReference type="ChEBI" id="CHEBI:33019"/>
        <dbReference type="ChEBI" id="CHEBI:58017"/>
        <dbReference type="ChEBI" id="CHEBI:58359"/>
        <dbReference type="ChEBI" id="CHEBI:58681"/>
        <dbReference type="EC" id="2.4.2.14"/>
    </reaction>
</comment>
<evidence type="ECO:0000256" key="9">
    <source>
        <dbReference type="PIRSR" id="PIRSR000485-1"/>
    </source>
</evidence>
<sequence>MCGIVGLALGSEEYCATYEILEALFQLQHRGQDAFGLSIVSRSRSVSVLRQKGLLTQISSAETIAQHDHGVMGLGHVRYKTSGSLHETNSQPLSLTGSHEIYLAHNGQVEVPTAPQGASYEESCRTDSHHILKTFSDAMERPTAGSDLRSKVLSALSEIHRSCTGAFACVGIVDSCMLVGFRDAYGLKPLILGKRADVGGTVSYIIASESVALEKLGYSIVRDVAPGEAIIIDRSTGKQRYSAHQVAPLKRNSLDVFELIYFARPEAVINGISVHECRKLMGHALGRHIARIMDAAELMSIDAIIPIPESGNISALALAQILRIPLQLGFHKNGYCNRSFIMPDARSRLKTIVRKLSAVRSEFDGKNLILVDDSIVRGNTSREVVRMARNAGARKIVFASCSPAIKFNHIYGIDLADEETLVANNRCEEQVAREIGADRVVYLPVQSLVDQCLKPLKKDYGTENYEMGIFTGVYTTI</sequence>
<dbReference type="Proteomes" id="UP000193240">
    <property type="component" value="Unassembled WGS sequence"/>
</dbReference>
<evidence type="ECO:0000256" key="1">
    <source>
        <dbReference type="ARBA" id="ARBA00005209"/>
    </source>
</evidence>
<comment type="pathway">
    <text evidence="1 8">Purine metabolism; IMP biosynthesis via de novo pathway; N(1)-(5-phospho-D-ribosyl)glycinamide from 5-phospho-alpha-D-ribose 1-diphosphate: step 1/2.</text>
</comment>
<dbReference type="Gene3D" id="3.40.50.2020">
    <property type="match status" value="1"/>
</dbReference>
<keyword evidence="13" id="KW-1185">Reference proteome</keyword>
<comment type="similarity">
    <text evidence="2 8">In the C-terminal section; belongs to the purine/pyrimidine phosphoribosyltransferase family.</text>
</comment>
<feature type="binding site" evidence="10">
    <location>
        <position position="310"/>
    </location>
    <ligand>
        <name>Mg(2+)</name>
        <dbReference type="ChEBI" id="CHEBI:18420"/>
    </ligand>
</feature>
<feature type="active site" description="Nucleophile" evidence="9">
    <location>
        <position position="2"/>
    </location>
</feature>
<dbReference type="InterPro" id="IPR017932">
    <property type="entry name" value="GATase_2_dom"/>
</dbReference>
<dbReference type="GO" id="GO:0046872">
    <property type="term" value="F:metal ion binding"/>
    <property type="evidence" value="ECO:0007669"/>
    <property type="project" value="UniProtKB-KW"/>
</dbReference>
<feature type="binding site" evidence="10">
    <location>
        <position position="373"/>
    </location>
    <ligand>
        <name>Mg(2+)</name>
        <dbReference type="ChEBI" id="CHEBI:18420"/>
    </ligand>
</feature>
<dbReference type="GO" id="GO:0006189">
    <property type="term" value="P:'de novo' IMP biosynthetic process"/>
    <property type="evidence" value="ECO:0007669"/>
    <property type="project" value="UniProtKB-UniPathway"/>
</dbReference>
<dbReference type="Gene3D" id="3.60.20.10">
    <property type="entry name" value="Glutamine Phosphoribosylpyrophosphate, subunit 1, domain 1"/>
    <property type="match status" value="1"/>
</dbReference>
<dbReference type="Pfam" id="PF13230">
    <property type="entry name" value="GATase_4"/>
    <property type="match status" value="1"/>
</dbReference>
<dbReference type="InterPro" id="IPR005854">
    <property type="entry name" value="PurF"/>
</dbReference>
<proteinExistence type="inferred from homology"/>
<dbReference type="OMA" id="PINSGHA"/>
<evidence type="ECO:0000313" key="12">
    <source>
        <dbReference type="EMBL" id="OSS51458.1"/>
    </source>
</evidence>